<comment type="caution">
    <text evidence="2">The sequence shown here is derived from an EMBL/GenBank/DDBJ whole genome shotgun (WGS) entry which is preliminary data.</text>
</comment>
<evidence type="ECO:0000313" key="3">
    <source>
        <dbReference type="Proteomes" id="UP000738325"/>
    </source>
</evidence>
<dbReference type="CDD" id="cd03139">
    <property type="entry name" value="GATase1_PfpI_2"/>
    <property type="match status" value="1"/>
</dbReference>
<organism evidence="2 3">
    <name type="scientific">Dissophora globulifera</name>
    <dbReference type="NCBI Taxonomy" id="979702"/>
    <lineage>
        <taxon>Eukaryota</taxon>
        <taxon>Fungi</taxon>
        <taxon>Fungi incertae sedis</taxon>
        <taxon>Mucoromycota</taxon>
        <taxon>Mortierellomycotina</taxon>
        <taxon>Mortierellomycetes</taxon>
        <taxon>Mortierellales</taxon>
        <taxon>Mortierellaceae</taxon>
        <taxon>Dissophora</taxon>
    </lineage>
</organism>
<dbReference type="EMBL" id="JAAAIP010000562">
    <property type="protein sequence ID" value="KAG0315109.1"/>
    <property type="molecule type" value="Genomic_DNA"/>
</dbReference>
<dbReference type="InterPro" id="IPR052158">
    <property type="entry name" value="INH-QAR"/>
</dbReference>
<dbReference type="OrthoDB" id="543156at2759"/>
<protein>
    <recommendedName>
        <fullName evidence="1">DJ-1/PfpI domain-containing protein</fullName>
    </recommendedName>
</protein>
<keyword evidence="3" id="KW-1185">Reference proteome</keyword>
<reference evidence="2" key="1">
    <citation type="journal article" date="2020" name="Fungal Divers.">
        <title>Resolving the Mortierellaceae phylogeny through synthesis of multi-gene phylogenetics and phylogenomics.</title>
        <authorList>
            <person name="Vandepol N."/>
            <person name="Liber J."/>
            <person name="Desiro A."/>
            <person name="Na H."/>
            <person name="Kennedy M."/>
            <person name="Barry K."/>
            <person name="Grigoriev I.V."/>
            <person name="Miller A.N."/>
            <person name="O'Donnell K."/>
            <person name="Stajich J.E."/>
            <person name="Bonito G."/>
        </authorList>
    </citation>
    <scope>NUCLEOTIDE SEQUENCE</scope>
    <source>
        <strain evidence="2">REB-010B</strain>
    </source>
</reference>
<dbReference type="PANTHER" id="PTHR43130">
    <property type="entry name" value="ARAC-FAMILY TRANSCRIPTIONAL REGULATOR"/>
    <property type="match status" value="1"/>
</dbReference>
<accession>A0A9P6R935</accession>
<dbReference type="Gene3D" id="3.40.50.880">
    <property type="match status" value="1"/>
</dbReference>
<dbReference type="SUPFAM" id="SSF52317">
    <property type="entry name" value="Class I glutamine amidotransferase-like"/>
    <property type="match status" value="1"/>
</dbReference>
<sequence length="191" mass="21049">MGPMRVFGEALNTLNIEIKFISATSTLKPVRTSHQVEITPHYTIENAPKLDLFFIPGGSGTRGLSLNEELIDLVRTRVRESTWCMSVCTGASILAKTGSIDGYKATTNKSAFQWVASHGPNVDWVKKARWVQDGKFVTSAGVSAGTDAALYVVSELASYEIAEKVSVNMEYTWHKIAGEDPFADMYEYTRS</sequence>
<dbReference type="AlphaFoldDB" id="A0A9P6R935"/>
<evidence type="ECO:0000313" key="2">
    <source>
        <dbReference type="EMBL" id="KAG0315109.1"/>
    </source>
</evidence>
<evidence type="ECO:0000259" key="1">
    <source>
        <dbReference type="Pfam" id="PF01965"/>
    </source>
</evidence>
<dbReference type="Pfam" id="PF01965">
    <property type="entry name" value="DJ-1_PfpI"/>
    <property type="match status" value="1"/>
</dbReference>
<dbReference type="PANTHER" id="PTHR43130:SF15">
    <property type="entry name" value="THIJ_PFPI FAMILY PROTEIN (AFU_ORTHOLOGUE AFUA_5G14240)"/>
    <property type="match status" value="1"/>
</dbReference>
<proteinExistence type="predicted"/>
<dbReference type="InterPro" id="IPR002818">
    <property type="entry name" value="DJ-1/PfpI"/>
</dbReference>
<dbReference type="InterPro" id="IPR029062">
    <property type="entry name" value="Class_I_gatase-like"/>
</dbReference>
<feature type="domain" description="DJ-1/PfpI" evidence="1">
    <location>
        <begin position="9"/>
        <end position="153"/>
    </location>
</feature>
<gene>
    <name evidence="2" type="ORF">BGZ99_007675</name>
</gene>
<name>A0A9P6R935_9FUNG</name>
<dbReference type="Proteomes" id="UP000738325">
    <property type="component" value="Unassembled WGS sequence"/>
</dbReference>